<dbReference type="InterPro" id="IPR020568">
    <property type="entry name" value="Ribosomal_Su5_D2-typ_SF"/>
</dbReference>
<dbReference type="Proteomes" id="UP000268829">
    <property type="component" value="Unassembled WGS sequence"/>
</dbReference>
<dbReference type="SMART" id="SM00382">
    <property type="entry name" value="AAA"/>
    <property type="match status" value="1"/>
</dbReference>
<protein>
    <submittedName>
        <fullName evidence="3">ATP-binding protein</fullName>
    </submittedName>
</protein>
<feature type="domain" description="AAA+ ATPase" evidence="2">
    <location>
        <begin position="215"/>
        <end position="400"/>
    </location>
</feature>
<dbReference type="RefSeq" id="WP_122905709.1">
    <property type="nucleotide sequence ID" value="NZ_RHHS01000039.1"/>
</dbReference>
<comment type="caution">
    <text evidence="3">The sequence shown here is derived from an EMBL/GenBank/DDBJ whole genome shotgun (WGS) entry which is preliminary data.</text>
</comment>
<dbReference type="Gene3D" id="3.30.230.10">
    <property type="match status" value="1"/>
</dbReference>
<dbReference type="PANTHER" id="PTHR32039">
    <property type="entry name" value="MAGNESIUM-CHELATASE SUBUNIT CHLI"/>
    <property type="match status" value="1"/>
</dbReference>
<dbReference type="InterPro" id="IPR003593">
    <property type="entry name" value="AAA+_ATPase"/>
</dbReference>
<dbReference type="NCBIfam" id="TIGR00368">
    <property type="entry name" value="YifB family Mg chelatase-like AAA ATPase"/>
    <property type="match status" value="1"/>
</dbReference>
<dbReference type="AlphaFoldDB" id="A0A3M8AU78"/>
<dbReference type="PANTHER" id="PTHR32039:SF7">
    <property type="entry name" value="COMPETENCE PROTEIN COMM"/>
    <property type="match status" value="1"/>
</dbReference>
<evidence type="ECO:0000313" key="4">
    <source>
        <dbReference type="Proteomes" id="UP000268829"/>
    </source>
</evidence>
<dbReference type="SUPFAM" id="SSF52540">
    <property type="entry name" value="P-loop containing nucleoside triphosphate hydrolases"/>
    <property type="match status" value="1"/>
</dbReference>
<dbReference type="InterPro" id="IPR014721">
    <property type="entry name" value="Ribsml_uS5_D2-typ_fold_subgr"/>
</dbReference>
<name>A0A3M8AU78_9BACL</name>
<organism evidence="3 4">
    <name type="scientific">Brevibacillus gelatini</name>
    <dbReference type="NCBI Taxonomy" id="1655277"/>
    <lineage>
        <taxon>Bacteria</taxon>
        <taxon>Bacillati</taxon>
        <taxon>Bacillota</taxon>
        <taxon>Bacilli</taxon>
        <taxon>Bacillales</taxon>
        <taxon>Paenibacillaceae</taxon>
        <taxon>Brevibacillus</taxon>
    </lineage>
</organism>
<dbReference type="Pfam" id="PF01078">
    <property type="entry name" value="Mg_chelatase"/>
    <property type="match status" value="1"/>
</dbReference>
<dbReference type="InterPro" id="IPR004482">
    <property type="entry name" value="Mg_chelat-rel"/>
</dbReference>
<gene>
    <name evidence="3" type="ORF">EDM57_16090</name>
</gene>
<evidence type="ECO:0000256" key="1">
    <source>
        <dbReference type="ARBA" id="ARBA00006354"/>
    </source>
</evidence>
<evidence type="ECO:0000313" key="3">
    <source>
        <dbReference type="EMBL" id="RNB54563.1"/>
    </source>
</evidence>
<dbReference type="SUPFAM" id="SSF54211">
    <property type="entry name" value="Ribosomal protein S5 domain 2-like"/>
    <property type="match status" value="1"/>
</dbReference>
<dbReference type="EMBL" id="RHHS01000039">
    <property type="protein sequence ID" value="RNB54563.1"/>
    <property type="molecule type" value="Genomic_DNA"/>
</dbReference>
<reference evidence="3 4" key="1">
    <citation type="submission" date="2018-10" db="EMBL/GenBank/DDBJ databases">
        <title>Phylogenomics of Brevibacillus.</title>
        <authorList>
            <person name="Dunlap C."/>
        </authorList>
    </citation>
    <scope>NUCLEOTIDE SEQUENCE [LARGE SCALE GENOMIC DNA]</scope>
    <source>
        <strain evidence="3 4">DSM 100115</strain>
    </source>
</reference>
<keyword evidence="4" id="KW-1185">Reference proteome</keyword>
<dbReference type="Pfam" id="PF13335">
    <property type="entry name" value="Mg_chelatase_C"/>
    <property type="match status" value="1"/>
</dbReference>
<dbReference type="InterPro" id="IPR000523">
    <property type="entry name" value="Mg_chelatse_chII-like_cat_dom"/>
</dbReference>
<evidence type="ECO:0000259" key="2">
    <source>
        <dbReference type="SMART" id="SM00382"/>
    </source>
</evidence>
<proteinExistence type="inferred from homology"/>
<dbReference type="GO" id="GO:0005524">
    <property type="term" value="F:ATP binding"/>
    <property type="evidence" value="ECO:0007669"/>
    <property type="project" value="UniProtKB-KW"/>
</dbReference>
<comment type="similarity">
    <text evidence="1">Belongs to the Mg-chelatase subunits D/I family. ComM subfamily.</text>
</comment>
<dbReference type="InterPro" id="IPR027417">
    <property type="entry name" value="P-loop_NTPase"/>
</dbReference>
<dbReference type="OrthoDB" id="9813147at2"/>
<accession>A0A3M8AU78</accession>
<dbReference type="InterPro" id="IPR025158">
    <property type="entry name" value="Mg_chelat-rel_C"/>
</dbReference>
<dbReference type="Gene3D" id="3.40.50.300">
    <property type="entry name" value="P-loop containing nucleotide triphosphate hydrolases"/>
    <property type="match status" value="1"/>
</dbReference>
<keyword evidence="3" id="KW-0547">Nucleotide-binding</keyword>
<dbReference type="Pfam" id="PF13541">
    <property type="entry name" value="ChlI"/>
    <property type="match status" value="1"/>
</dbReference>
<keyword evidence="3" id="KW-0067">ATP-binding</keyword>
<sequence length="515" mass="56170">MYACSYSGTVLGIDGMMVSVETDIANGLPQFDLVGLGGSAVKEARDRVRAALRNAGYDYPMQRITVNLAPADQRKEGSGFDLAIAFGILLASKQILPREERILILGELALDGSLRPVTGVLPILLEATKAGFTHVILPEANAAEAHLVEIIVLPAANLTEAVQYWKEGLQPKNPQAAASASTRASQAPVAPQAPDFAHVYGQRFVKRGLEIAAAGFHNVILVGPPGCGKTLLSTCLPGIMPQMTMDESYEVTKIYSIAGQLKRDGGLIQERPFRAPHHTITATALIGGGAQIPRPGECSLSHGGILFLDEMPEFSRHVLEVLRQPLEAGIVTIGRAKQVFTFPARFLLIGSCNPCPCGFFGTREKQTCSCTPQQINKYRSKLSGPLLDRIDLHIEVPRVPVQLLHNRVKEESSRDIRARVEQARAIQCDRYRHRPGSPFNSMMNAEELQRYAKLDKEGQEILQLAFETLGLSARAYDRIVKVARTIADLEGAARIEAAHVAEAIRYRALDRGLSF</sequence>
<dbReference type="InterPro" id="IPR045006">
    <property type="entry name" value="CHLI-like"/>
</dbReference>